<keyword evidence="2" id="KW-1185">Reference proteome</keyword>
<evidence type="ECO:0000313" key="2">
    <source>
        <dbReference type="Proteomes" id="UP000830671"/>
    </source>
</evidence>
<dbReference type="RefSeq" id="XP_049146988.1">
    <property type="nucleotide sequence ID" value="XM_049289843.1"/>
</dbReference>
<reference evidence="1" key="1">
    <citation type="journal article" date="2021" name="Mol. Plant Microbe Interact.">
        <title>Complete Genome Sequence of the Plant-Pathogenic Fungus Colletotrichum lupini.</title>
        <authorList>
            <person name="Baroncelli R."/>
            <person name="Pensec F."/>
            <person name="Da Lio D."/>
            <person name="Boufleur T."/>
            <person name="Vicente I."/>
            <person name="Sarrocco S."/>
            <person name="Picot A."/>
            <person name="Baraldi E."/>
            <person name="Sukno S."/>
            <person name="Thon M."/>
            <person name="Le Floch G."/>
        </authorList>
    </citation>
    <scope>NUCLEOTIDE SEQUENCE</scope>
    <source>
        <strain evidence="1">IMI 504893</strain>
    </source>
</reference>
<sequence length="273" mass="30914">MGNWFRHSLHLQAYRLSACLTPCLGPIRNSTHRVGSGERPLSPNQALPFPLGVTIQFWLLDNRAGLLGFFPMLCILVYLEPDCSQPYSRTCFIREKLTVLAHHQTAFSKTSAYAFPVFACADCSTFGVYRAVSTSQANRRKPPQLSLCIVANEELQESLYGNHAAFAQTSPYRAEITTLELRIILLSLGHSPWCSWFITFDCNCSSLVIERSLVRFWKGRTKSFAFLAVDDILILLESDRCWVAWASLELPMPPAYLGLTYEWYQEEVVNLAT</sequence>
<protein>
    <submittedName>
        <fullName evidence="1">Uncharacterized protein</fullName>
    </submittedName>
</protein>
<dbReference type="KEGG" id="clup:CLUP02_10871"/>
<dbReference type="GeneID" id="73344853"/>
<proteinExistence type="predicted"/>
<gene>
    <name evidence="1" type="ORF">CLUP02_10871</name>
</gene>
<accession>A0A9Q8WJ70</accession>
<evidence type="ECO:0000313" key="1">
    <source>
        <dbReference type="EMBL" id="UQC85374.1"/>
    </source>
</evidence>
<name>A0A9Q8WJ70_9PEZI</name>
<dbReference type="AlphaFoldDB" id="A0A9Q8WJ70"/>
<dbReference type="EMBL" id="CP019477">
    <property type="protein sequence ID" value="UQC85374.1"/>
    <property type="molecule type" value="Genomic_DNA"/>
</dbReference>
<dbReference type="Proteomes" id="UP000830671">
    <property type="component" value="Chromosome 5"/>
</dbReference>
<organism evidence="1 2">
    <name type="scientific">Colletotrichum lupini</name>
    <dbReference type="NCBI Taxonomy" id="145971"/>
    <lineage>
        <taxon>Eukaryota</taxon>
        <taxon>Fungi</taxon>
        <taxon>Dikarya</taxon>
        <taxon>Ascomycota</taxon>
        <taxon>Pezizomycotina</taxon>
        <taxon>Sordariomycetes</taxon>
        <taxon>Hypocreomycetidae</taxon>
        <taxon>Glomerellales</taxon>
        <taxon>Glomerellaceae</taxon>
        <taxon>Colletotrichum</taxon>
        <taxon>Colletotrichum acutatum species complex</taxon>
    </lineage>
</organism>